<dbReference type="PANTHER" id="PTHR34001:SF3">
    <property type="entry name" value="BLL7405 PROTEIN"/>
    <property type="match status" value="1"/>
</dbReference>
<organism evidence="8 9">
    <name type="scientific">Bartonella quintana (strain Toulouse)</name>
    <name type="common">Rochalimaea quintana</name>
    <dbReference type="NCBI Taxonomy" id="283165"/>
    <lineage>
        <taxon>Bacteria</taxon>
        <taxon>Pseudomonadati</taxon>
        <taxon>Pseudomonadota</taxon>
        <taxon>Alphaproteobacteria</taxon>
        <taxon>Hyphomicrobiales</taxon>
        <taxon>Bartonellaceae</taxon>
        <taxon>Bartonella</taxon>
    </lineage>
</organism>
<dbReference type="EMBL" id="BX897700">
    <property type="protein sequence ID" value="CAF25745.1"/>
    <property type="molecule type" value="Genomic_DNA"/>
</dbReference>
<evidence type="ECO:0000256" key="6">
    <source>
        <dbReference type="SAM" id="SignalP"/>
    </source>
</evidence>
<dbReference type="RefSeq" id="WP_011179055.1">
    <property type="nucleotide sequence ID" value="NC_005955.1"/>
</dbReference>
<dbReference type="PANTHER" id="PTHR34001">
    <property type="entry name" value="BLL7405 PROTEIN"/>
    <property type="match status" value="1"/>
</dbReference>
<evidence type="ECO:0000256" key="1">
    <source>
        <dbReference type="ARBA" id="ARBA00004442"/>
    </source>
</evidence>
<accession>A0A0H3LTG0</accession>
<protein>
    <submittedName>
        <fullName evidence="8">Hemin binding protein a</fullName>
    </submittedName>
</protein>
<dbReference type="AlphaFoldDB" id="A0A0H3LTG0"/>
<dbReference type="eggNOG" id="COG3637">
    <property type="taxonomic scope" value="Bacteria"/>
</dbReference>
<comment type="subcellular location">
    <subcellularLocation>
        <location evidence="1">Cell outer membrane</location>
    </subcellularLocation>
</comment>
<dbReference type="InterPro" id="IPR011250">
    <property type="entry name" value="OMP/PagP_B-barrel"/>
</dbReference>
<feature type="domain" description="Outer membrane protein beta-barrel" evidence="7">
    <location>
        <begin position="11"/>
        <end position="272"/>
    </location>
</feature>
<dbReference type="Proteomes" id="UP000000597">
    <property type="component" value="Chromosome"/>
</dbReference>
<dbReference type="InterPro" id="IPR051692">
    <property type="entry name" value="OMP-like"/>
</dbReference>
<name>A0A0H3LTG0_BARQU</name>
<dbReference type="Gene3D" id="2.40.160.20">
    <property type="match status" value="1"/>
</dbReference>
<keyword evidence="4" id="KW-0998">Cell outer membrane</keyword>
<dbReference type="GO" id="GO:0009279">
    <property type="term" value="C:cell outer membrane"/>
    <property type="evidence" value="ECO:0007669"/>
    <property type="project" value="UniProtKB-SubCell"/>
</dbReference>
<evidence type="ECO:0000313" key="8">
    <source>
        <dbReference type="EMBL" id="CAF25745.1"/>
    </source>
</evidence>
<dbReference type="InterPro" id="IPR027385">
    <property type="entry name" value="Beta-barrel_OMP"/>
</dbReference>
<comment type="similarity">
    <text evidence="5">Belongs to the Omp25/RopB family.</text>
</comment>
<evidence type="ECO:0000256" key="2">
    <source>
        <dbReference type="ARBA" id="ARBA00022729"/>
    </source>
</evidence>
<keyword evidence="2 6" id="KW-0732">Signal</keyword>
<evidence type="ECO:0000259" key="7">
    <source>
        <dbReference type="Pfam" id="PF13505"/>
    </source>
</evidence>
<evidence type="ECO:0000256" key="4">
    <source>
        <dbReference type="ARBA" id="ARBA00023237"/>
    </source>
</evidence>
<sequence>MNIKSLITTSVIALVSASAAQAADVIATHEAAPVITTPNFSWTGFYIGGQIGNFTSDNKIKGLGKETSIFTKELTPQLSGIVGGIYAGSNIDLGSGLILGVETDAIWADCEATKTSAIRTLSVPQANSLNDEFKAAGITLKDKFSENDTMSDHYTYKAKWSGATRARIGFSAFDRVMPYFAGGVAYARMQGMKSVSGMNAAKNKKLGGGLYDETKMMVGFTVSGGVDVAMTGNVLLRGEYRYSDFGKKKFLNNTQEFNYKTNDFRFGVAYKF</sequence>
<evidence type="ECO:0000256" key="3">
    <source>
        <dbReference type="ARBA" id="ARBA00023136"/>
    </source>
</evidence>
<reference evidence="8 9" key="1">
    <citation type="journal article" date="2004" name="Proc. Natl. Acad. Sci. U.S.A.">
        <title>The louse-borne human pathogen Bartonella quintana is a genomic derivative of the zoonotic agent Bartonella henselae.</title>
        <authorList>
            <person name="Alsmark U.C.M."/>
            <person name="Frank A.C."/>
            <person name="Karlberg E.O."/>
            <person name="Legault B.-A."/>
            <person name="Ardell D.H."/>
            <person name="Canbaeck B."/>
            <person name="Eriksson A.-S."/>
            <person name="Naeslund A.K."/>
            <person name="Handley S.A."/>
            <person name="Huvet M."/>
            <person name="La Scola B."/>
            <person name="Holmberg M."/>
            <person name="Andersson S.G.E."/>
        </authorList>
    </citation>
    <scope>NUCLEOTIDE SEQUENCE [LARGE SCALE GENOMIC DNA]</scope>
    <source>
        <strain evidence="8 9">Toulouse</strain>
    </source>
</reference>
<dbReference type="Pfam" id="PF13505">
    <property type="entry name" value="OMP_b-brl"/>
    <property type="match status" value="1"/>
</dbReference>
<keyword evidence="3" id="KW-0472">Membrane</keyword>
<evidence type="ECO:0000256" key="5">
    <source>
        <dbReference type="ARBA" id="ARBA00038306"/>
    </source>
</evidence>
<dbReference type="OrthoDB" id="9815357at2"/>
<evidence type="ECO:0000313" key="9">
    <source>
        <dbReference type="Proteomes" id="UP000000597"/>
    </source>
</evidence>
<dbReference type="HOGENOM" id="CLU_037100_4_2_5"/>
<proteinExistence type="inferred from homology"/>
<feature type="chain" id="PRO_5002614747" evidence="6">
    <location>
        <begin position="23"/>
        <end position="272"/>
    </location>
</feature>
<gene>
    <name evidence="8" type="primary">hbpA</name>
    <name evidence="8" type="ordered locus">BQ02420</name>
</gene>
<feature type="signal peptide" evidence="6">
    <location>
        <begin position="1"/>
        <end position="22"/>
    </location>
</feature>
<dbReference type="SUPFAM" id="SSF56925">
    <property type="entry name" value="OMPA-like"/>
    <property type="match status" value="1"/>
</dbReference>
<dbReference type="KEGG" id="bqu:BQ02420"/>